<feature type="transmembrane region" description="Helical" evidence="1">
    <location>
        <begin position="75"/>
        <end position="97"/>
    </location>
</feature>
<dbReference type="RefSeq" id="WP_045174844.1">
    <property type="nucleotide sequence ID" value="NZ_CP139957.1"/>
</dbReference>
<dbReference type="EMBL" id="CP139957">
    <property type="protein sequence ID" value="WPX10075.1"/>
    <property type="molecule type" value="Genomic_DNA"/>
</dbReference>
<sequence length="139" mass="15399">MKICPKCNELNGENRTECWKCGAILGPVDKYKKVCLRCGLIYPQKAEICDKCGGRLSVYDGSTNYKFSRNDSSGCWLYIIAILFPLIGIILGCVYLARREDELGKSLIITSVVVIVIFALLSLLFVSCASASLLNTKIY</sequence>
<reference evidence="2 3" key="1">
    <citation type="submission" date="2023-12" db="EMBL/GenBank/DDBJ databases">
        <authorList>
            <person name="Manesh M.J.H."/>
            <person name="Bing R.G."/>
            <person name="Willard D.J."/>
            <person name="Kelly R.M."/>
        </authorList>
    </citation>
    <scope>NUCLEOTIDE SEQUENCE [LARGE SCALE GENOMIC DNA]</scope>
    <source>
        <strain evidence="2 3">DSM 8977</strain>
    </source>
</reference>
<keyword evidence="1" id="KW-0472">Membrane</keyword>
<protein>
    <submittedName>
        <fullName evidence="2">Zinc ribbon domain-containing protein</fullName>
    </submittedName>
</protein>
<evidence type="ECO:0000256" key="1">
    <source>
        <dbReference type="SAM" id="Phobius"/>
    </source>
</evidence>
<proteinExistence type="predicted"/>
<keyword evidence="3" id="KW-1185">Reference proteome</keyword>
<organism evidence="2 3">
    <name type="scientific">Anaerocellum danielii</name>
    <dbReference type="NCBI Taxonomy" id="1387557"/>
    <lineage>
        <taxon>Bacteria</taxon>
        <taxon>Bacillati</taxon>
        <taxon>Bacillota</taxon>
        <taxon>Bacillota incertae sedis</taxon>
        <taxon>Caldicellulosiruptorales</taxon>
        <taxon>Caldicellulosiruptoraceae</taxon>
        <taxon>Anaerocellum</taxon>
    </lineage>
</organism>
<dbReference type="Proteomes" id="UP001322744">
    <property type="component" value="Chromosome"/>
</dbReference>
<keyword evidence="1" id="KW-0812">Transmembrane</keyword>
<keyword evidence="1" id="KW-1133">Transmembrane helix</keyword>
<gene>
    <name evidence="2" type="ORF">SOJ16_001335</name>
</gene>
<accession>A0ABZ0U2Y2</accession>
<evidence type="ECO:0000313" key="2">
    <source>
        <dbReference type="EMBL" id="WPX10075.1"/>
    </source>
</evidence>
<feature type="transmembrane region" description="Helical" evidence="1">
    <location>
        <begin position="109"/>
        <end position="134"/>
    </location>
</feature>
<name>A0ABZ0U2Y2_9FIRM</name>
<evidence type="ECO:0000313" key="3">
    <source>
        <dbReference type="Proteomes" id="UP001322744"/>
    </source>
</evidence>